<keyword evidence="2" id="KW-1185">Reference proteome</keyword>
<sequence>MSGNVSENGNPKPELIDFLGYIIMPVQKGGYRKKEMGSLTVPARLVGLTCLTANEN</sequence>
<evidence type="ECO:0000313" key="1">
    <source>
        <dbReference type="EMBL" id="TCN25170.1"/>
    </source>
</evidence>
<evidence type="ECO:0000313" key="2">
    <source>
        <dbReference type="Proteomes" id="UP000295689"/>
    </source>
</evidence>
<dbReference type="Proteomes" id="UP000295689">
    <property type="component" value="Unassembled WGS sequence"/>
</dbReference>
<proteinExistence type="predicted"/>
<accession>A0A4V2RDK2</accession>
<gene>
    <name evidence="1" type="ORF">EV146_106374</name>
</gene>
<name>A0A4V2RDK2_9BACI</name>
<organism evidence="1 2">
    <name type="scientific">Mesobacillus foraminis</name>
    <dbReference type="NCBI Taxonomy" id="279826"/>
    <lineage>
        <taxon>Bacteria</taxon>
        <taxon>Bacillati</taxon>
        <taxon>Bacillota</taxon>
        <taxon>Bacilli</taxon>
        <taxon>Bacillales</taxon>
        <taxon>Bacillaceae</taxon>
        <taxon>Mesobacillus</taxon>
    </lineage>
</organism>
<dbReference type="RefSeq" id="WP_158287094.1">
    <property type="nucleotide sequence ID" value="NZ_JABUHM010000004.1"/>
</dbReference>
<protein>
    <submittedName>
        <fullName evidence="1">Uncharacterized protein</fullName>
    </submittedName>
</protein>
<comment type="caution">
    <text evidence="1">The sequence shown here is derived from an EMBL/GenBank/DDBJ whole genome shotgun (WGS) entry which is preliminary data.</text>
</comment>
<dbReference type="AlphaFoldDB" id="A0A4V2RDK2"/>
<dbReference type="EMBL" id="SLVV01000006">
    <property type="protein sequence ID" value="TCN25170.1"/>
    <property type="molecule type" value="Genomic_DNA"/>
</dbReference>
<reference evidence="1 2" key="1">
    <citation type="journal article" date="2015" name="Stand. Genomic Sci.">
        <title>Genomic Encyclopedia of Bacterial and Archaeal Type Strains, Phase III: the genomes of soil and plant-associated and newly described type strains.</title>
        <authorList>
            <person name="Whitman W.B."/>
            <person name="Woyke T."/>
            <person name="Klenk H.P."/>
            <person name="Zhou Y."/>
            <person name="Lilburn T.G."/>
            <person name="Beck B.J."/>
            <person name="De Vos P."/>
            <person name="Vandamme P."/>
            <person name="Eisen J.A."/>
            <person name="Garrity G."/>
            <person name="Hugenholtz P."/>
            <person name="Kyrpides N.C."/>
        </authorList>
    </citation>
    <scope>NUCLEOTIDE SEQUENCE [LARGE SCALE GENOMIC DNA]</scope>
    <source>
        <strain evidence="1 2">CV53</strain>
    </source>
</reference>